<dbReference type="InterPro" id="IPR014284">
    <property type="entry name" value="RNA_pol_sigma-70_dom"/>
</dbReference>
<dbReference type="NCBIfam" id="TIGR02937">
    <property type="entry name" value="sigma70-ECF"/>
    <property type="match status" value="1"/>
</dbReference>
<dbReference type="PANTHER" id="PTHR43133">
    <property type="entry name" value="RNA POLYMERASE ECF-TYPE SIGMA FACTO"/>
    <property type="match status" value="1"/>
</dbReference>
<reference evidence="8 9" key="1">
    <citation type="submission" date="2014-12" db="EMBL/GenBank/DDBJ databases">
        <title>Genome assembly of Enhygromyxa salina DSM 15201.</title>
        <authorList>
            <person name="Sharma G."/>
            <person name="Subramanian S."/>
        </authorList>
    </citation>
    <scope>NUCLEOTIDE SEQUENCE [LARGE SCALE GENOMIC DNA]</scope>
    <source>
        <strain evidence="8 9">DSM 15201</strain>
    </source>
</reference>
<organism evidence="8 9">
    <name type="scientific">Enhygromyxa salina</name>
    <dbReference type="NCBI Taxonomy" id="215803"/>
    <lineage>
        <taxon>Bacteria</taxon>
        <taxon>Pseudomonadati</taxon>
        <taxon>Myxococcota</taxon>
        <taxon>Polyangia</taxon>
        <taxon>Nannocystales</taxon>
        <taxon>Nannocystaceae</taxon>
        <taxon>Enhygromyxa</taxon>
    </lineage>
</organism>
<dbReference type="Gene3D" id="1.10.1740.10">
    <property type="match status" value="1"/>
</dbReference>
<gene>
    <name evidence="8" type="ORF">DB30_00553</name>
</gene>
<dbReference type="GO" id="GO:0003677">
    <property type="term" value="F:DNA binding"/>
    <property type="evidence" value="ECO:0007669"/>
    <property type="project" value="UniProtKB-KW"/>
</dbReference>
<evidence type="ECO:0000259" key="7">
    <source>
        <dbReference type="Pfam" id="PF08281"/>
    </source>
</evidence>
<evidence type="ECO:0000256" key="5">
    <source>
        <dbReference type="ARBA" id="ARBA00023163"/>
    </source>
</evidence>
<keyword evidence="3" id="KW-0731">Sigma factor</keyword>
<dbReference type="RefSeq" id="WP_052556372.1">
    <property type="nucleotide sequence ID" value="NZ_JMCC02000107.1"/>
</dbReference>
<evidence type="ECO:0000313" key="8">
    <source>
        <dbReference type="EMBL" id="KIG13088.1"/>
    </source>
</evidence>
<dbReference type="SUPFAM" id="SSF88946">
    <property type="entry name" value="Sigma2 domain of RNA polymerase sigma factors"/>
    <property type="match status" value="1"/>
</dbReference>
<feature type="domain" description="RNA polymerase sigma factor 70 region 4 type 2" evidence="7">
    <location>
        <begin position="117"/>
        <end position="169"/>
    </location>
</feature>
<dbReference type="Proteomes" id="UP000031599">
    <property type="component" value="Unassembled WGS sequence"/>
</dbReference>
<sequence length="208" mass="23508">MTPDAALLAAWRDGDTRAGSQLFDRHYARLARFFKNKVGDEIYDLIQQTMLTCLERCDQLRDDARFAPFLLGVARNVLLHHYRTRARKHDKLDFDVSSVADLFVGGTTIIARRQRDRALLEALRRLPVEDQILLELYYWEELGGPALAELYAVPEGTIRTRLRKARQALEQALGRVGRSLGVALTDSGDNLDAWAREIRALVDGAGSD</sequence>
<dbReference type="GO" id="GO:0006352">
    <property type="term" value="P:DNA-templated transcription initiation"/>
    <property type="evidence" value="ECO:0007669"/>
    <property type="project" value="InterPro"/>
</dbReference>
<dbReference type="EMBL" id="JMCC02000107">
    <property type="protein sequence ID" value="KIG13088.1"/>
    <property type="molecule type" value="Genomic_DNA"/>
</dbReference>
<dbReference type="InterPro" id="IPR007627">
    <property type="entry name" value="RNA_pol_sigma70_r2"/>
</dbReference>
<dbReference type="GO" id="GO:0016987">
    <property type="term" value="F:sigma factor activity"/>
    <property type="evidence" value="ECO:0007669"/>
    <property type="project" value="UniProtKB-KW"/>
</dbReference>
<dbReference type="InterPro" id="IPR036388">
    <property type="entry name" value="WH-like_DNA-bd_sf"/>
</dbReference>
<proteinExistence type="inferred from homology"/>
<dbReference type="Pfam" id="PF08281">
    <property type="entry name" value="Sigma70_r4_2"/>
    <property type="match status" value="1"/>
</dbReference>
<evidence type="ECO:0000256" key="3">
    <source>
        <dbReference type="ARBA" id="ARBA00023082"/>
    </source>
</evidence>
<dbReference type="InterPro" id="IPR013325">
    <property type="entry name" value="RNA_pol_sigma_r2"/>
</dbReference>
<keyword evidence="2" id="KW-0805">Transcription regulation</keyword>
<accession>A0A0C1ZQ11</accession>
<protein>
    <submittedName>
        <fullName evidence="8">RNA polymerase sigma-70 factor</fullName>
    </submittedName>
</protein>
<dbReference type="InterPro" id="IPR039425">
    <property type="entry name" value="RNA_pol_sigma-70-like"/>
</dbReference>
<dbReference type="SUPFAM" id="SSF88659">
    <property type="entry name" value="Sigma3 and sigma4 domains of RNA polymerase sigma factors"/>
    <property type="match status" value="1"/>
</dbReference>
<evidence type="ECO:0000259" key="6">
    <source>
        <dbReference type="Pfam" id="PF04542"/>
    </source>
</evidence>
<dbReference type="Gene3D" id="1.10.10.10">
    <property type="entry name" value="Winged helix-like DNA-binding domain superfamily/Winged helix DNA-binding domain"/>
    <property type="match status" value="1"/>
</dbReference>
<feature type="domain" description="RNA polymerase sigma-70 region 2" evidence="6">
    <location>
        <begin position="22"/>
        <end position="87"/>
    </location>
</feature>
<comment type="similarity">
    <text evidence="1">Belongs to the sigma-70 factor family. ECF subfamily.</text>
</comment>
<dbReference type="Pfam" id="PF04542">
    <property type="entry name" value="Sigma70_r2"/>
    <property type="match status" value="1"/>
</dbReference>
<evidence type="ECO:0000313" key="9">
    <source>
        <dbReference type="Proteomes" id="UP000031599"/>
    </source>
</evidence>
<evidence type="ECO:0000256" key="1">
    <source>
        <dbReference type="ARBA" id="ARBA00010641"/>
    </source>
</evidence>
<keyword evidence="4" id="KW-0238">DNA-binding</keyword>
<evidence type="ECO:0000256" key="2">
    <source>
        <dbReference type="ARBA" id="ARBA00023015"/>
    </source>
</evidence>
<dbReference type="AlphaFoldDB" id="A0A0C1ZQ11"/>
<comment type="caution">
    <text evidence="8">The sequence shown here is derived from an EMBL/GenBank/DDBJ whole genome shotgun (WGS) entry which is preliminary data.</text>
</comment>
<dbReference type="InterPro" id="IPR013324">
    <property type="entry name" value="RNA_pol_sigma_r3/r4-like"/>
</dbReference>
<name>A0A0C1ZQ11_9BACT</name>
<dbReference type="PANTHER" id="PTHR43133:SF8">
    <property type="entry name" value="RNA POLYMERASE SIGMA FACTOR HI_1459-RELATED"/>
    <property type="match status" value="1"/>
</dbReference>
<dbReference type="InterPro" id="IPR013249">
    <property type="entry name" value="RNA_pol_sigma70_r4_t2"/>
</dbReference>
<evidence type="ECO:0000256" key="4">
    <source>
        <dbReference type="ARBA" id="ARBA00023125"/>
    </source>
</evidence>
<keyword evidence="5" id="KW-0804">Transcription</keyword>